<dbReference type="EMBL" id="MAEM01000243">
    <property type="protein sequence ID" value="OBS01865.1"/>
    <property type="molecule type" value="Genomic_DNA"/>
</dbReference>
<organism evidence="1 2">
    <name type="scientific">Mycobacterium gordonae</name>
    <dbReference type="NCBI Taxonomy" id="1778"/>
    <lineage>
        <taxon>Bacteria</taxon>
        <taxon>Bacillati</taxon>
        <taxon>Actinomycetota</taxon>
        <taxon>Actinomycetes</taxon>
        <taxon>Mycobacteriales</taxon>
        <taxon>Mycobacteriaceae</taxon>
        <taxon>Mycobacterium</taxon>
    </lineage>
</organism>
<sequence length="134" mass="14561">MSTTATFRDYNADLPEDGEFSVNTSDVAHAEIVMDINGVRLSDKLTPTAARDMGTFLVRSAERAGESDCEFIGTMGRAFRLSAYDFGDIDFALCADGEEGDTFVEFTLSTEQAIDLGQRLIVWAGVNVQESVDA</sequence>
<dbReference type="AlphaFoldDB" id="A0A1A6BHQ6"/>
<protein>
    <submittedName>
        <fullName evidence="1">Uncharacterized protein</fullName>
    </submittedName>
</protein>
<dbReference type="Proteomes" id="UP000093757">
    <property type="component" value="Unassembled WGS sequence"/>
</dbReference>
<reference evidence="1 2" key="1">
    <citation type="submission" date="2016-06" db="EMBL/GenBank/DDBJ databases">
        <authorList>
            <person name="Kjaerup R.B."/>
            <person name="Dalgaard T.S."/>
            <person name="Juul-Madsen H.R."/>
        </authorList>
    </citation>
    <scope>NUCLEOTIDE SEQUENCE [LARGE SCALE GENOMIC DNA]</scope>
    <source>
        <strain evidence="1 2">1245752.6</strain>
    </source>
</reference>
<accession>A0A1A6BHQ6</accession>
<gene>
    <name evidence="1" type="ORF">A9W98_17940</name>
</gene>
<dbReference type="RefSeq" id="WP_065133874.1">
    <property type="nucleotide sequence ID" value="NZ_MAEM01000243.1"/>
</dbReference>
<evidence type="ECO:0000313" key="1">
    <source>
        <dbReference type="EMBL" id="OBS01865.1"/>
    </source>
</evidence>
<evidence type="ECO:0000313" key="2">
    <source>
        <dbReference type="Proteomes" id="UP000093757"/>
    </source>
</evidence>
<name>A0A1A6BHQ6_MYCGO</name>
<comment type="caution">
    <text evidence="1">The sequence shown here is derived from an EMBL/GenBank/DDBJ whole genome shotgun (WGS) entry which is preliminary data.</text>
</comment>
<proteinExistence type="predicted"/>